<dbReference type="EMBL" id="CAIIXF020000003">
    <property type="protein sequence ID" value="CAH1779116.1"/>
    <property type="molecule type" value="Genomic_DNA"/>
</dbReference>
<dbReference type="InterPro" id="IPR036465">
    <property type="entry name" value="vWFA_dom_sf"/>
</dbReference>
<sequence length="193" mass="21741">VDSDHIRVGIISYNQIVYVHSDVNEALSKVEVLARIDEIPSSNALATHTHEALAKARKMLNDSDRRETAKQVIVIATDGQTWLLKDNVGGFPAKHNSPLTVEQARLAKEEGAEIFSIGLPNRGGATKGREEEWIPVSSDPHECHFIDMTQPNITFDHLIFARFHILTQLCIFEEGECQFLRNEEEAEKQKQEV</sequence>
<dbReference type="CDD" id="cd01450">
    <property type="entry name" value="vWFA_subfamily_ECM"/>
    <property type="match status" value="1"/>
</dbReference>
<dbReference type="OrthoDB" id="6150772at2759"/>
<organism evidence="1 2">
    <name type="scientific">Owenia fusiformis</name>
    <name type="common">Polychaete worm</name>
    <dbReference type="NCBI Taxonomy" id="6347"/>
    <lineage>
        <taxon>Eukaryota</taxon>
        <taxon>Metazoa</taxon>
        <taxon>Spiralia</taxon>
        <taxon>Lophotrochozoa</taxon>
        <taxon>Annelida</taxon>
        <taxon>Polychaeta</taxon>
        <taxon>Sedentaria</taxon>
        <taxon>Canalipalpata</taxon>
        <taxon>Sabellida</taxon>
        <taxon>Oweniida</taxon>
        <taxon>Oweniidae</taxon>
        <taxon>Owenia</taxon>
    </lineage>
</organism>
<name>A0A8J1TSG3_OWEFU</name>
<dbReference type="Gene3D" id="3.40.50.410">
    <property type="entry name" value="von Willebrand factor, type A domain"/>
    <property type="match status" value="1"/>
</dbReference>
<gene>
    <name evidence="1" type="ORF">OFUS_LOCUS5952</name>
</gene>
<dbReference type="InterPro" id="IPR002035">
    <property type="entry name" value="VWF_A"/>
</dbReference>
<dbReference type="PANTHER" id="PTHR24020">
    <property type="entry name" value="COLLAGEN ALPHA"/>
    <property type="match status" value="1"/>
</dbReference>
<dbReference type="PROSITE" id="PS50234">
    <property type="entry name" value="VWFA"/>
    <property type="match status" value="1"/>
</dbReference>
<proteinExistence type="predicted"/>
<comment type="caution">
    <text evidence="1">The sequence shown here is derived from an EMBL/GenBank/DDBJ whole genome shotgun (WGS) entry which is preliminary data.</text>
</comment>
<evidence type="ECO:0000313" key="2">
    <source>
        <dbReference type="Proteomes" id="UP000749559"/>
    </source>
</evidence>
<evidence type="ECO:0000313" key="1">
    <source>
        <dbReference type="EMBL" id="CAH1779116.1"/>
    </source>
</evidence>
<dbReference type="InterPro" id="IPR050525">
    <property type="entry name" value="ECM_Assembly_Org"/>
</dbReference>
<reference evidence="1" key="1">
    <citation type="submission" date="2022-03" db="EMBL/GenBank/DDBJ databases">
        <authorList>
            <person name="Martin C."/>
        </authorList>
    </citation>
    <scope>NUCLEOTIDE SEQUENCE</scope>
</reference>
<accession>A0A8J1TSG3</accession>
<feature type="non-terminal residue" evidence="1">
    <location>
        <position position="1"/>
    </location>
</feature>
<dbReference type="AlphaFoldDB" id="A0A8J1TSG3"/>
<dbReference type="Proteomes" id="UP000749559">
    <property type="component" value="Unassembled WGS sequence"/>
</dbReference>
<dbReference type="SUPFAM" id="SSF53300">
    <property type="entry name" value="vWA-like"/>
    <property type="match status" value="1"/>
</dbReference>
<dbReference type="PANTHER" id="PTHR24020:SF87">
    <property type="entry name" value="COLLAGEN ALPHA-1(VI) CHAIN-LIKE"/>
    <property type="match status" value="1"/>
</dbReference>
<dbReference type="Pfam" id="PF00092">
    <property type="entry name" value="VWA"/>
    <property type="match status" value="1"/>
</dbReference>
<protein>
    <submittedName>
        <fullName evidence="1">Uncharacterized protein</fullName>
    </submittedName>
</protein>
<keyword evidence="2" id="KW-1185">Reference proteome</keyword>